<name>A0ACC2SU42_9FUNG</name>
<reference evidence="1" key="1">
    <citation type="submission" date="2022-04" db="EMBL/GenBank/DDBJ databases">
        <title>Genome of the entomopathogenic fungus Entomophthora muscae.</title>
        <authorList>
            <person name="Elya C."/>
            <person name="Lovett B.R."/>
            <person name="Lee E."/>
            <person name="Macias A.M."/>
            <person name="Hajek A.E."/>
            <person name="De Bivort B.L."/>
            <person name="Kasson M.T."/>
            <person name="De Fine Licht H.H."/>
            <person name="Stajich J.E."/>
        </authorList>
    </citation>
    <scope>NUCLEOTIDE SEQUENCE</scope>
    <source>
        <strain evidence="1">Berkeley</strain>
    </source>
</reference>
<gene>
    <name evidence="1" type="ORF">DSO57_1015818</name>
</gene>
<sequence>MHWSSLDHYKQRMWACCILVMATIWQELDTSLAIGSCQRRVDASATMVKEDKEYIPRQTQPVSSSKRVTCSSSWHYARCGKRISVEVSPRHIFQTETKDISDHILTSKEEEEEDQENNEVEEGSPSTNLDQ</sequence>
<comment type="caution">
    <text evidence="1">The sequence shown here is derived from an EMBL/GenBank/DDBJ whole genome shotgun (WGS) entry which is preliminary data.</text>
</comment>
<protein>
    <submittedName>
        <fullName evidence="1">Uncharacterized protein</fullName>
    </submittedName>
</protein>
<proteinExistence type="predicted"/>
<dbReference type="EMBL" id="QTSX02004323">
    <property type="protein sequence ID" value="KAJ9065805.1"/>
    <property type="molecule type" value="Genomic_DNA"/>
</dbReference>
<dbReference type="Proteomes" id="UP001165960">
    <property type="component" value="Unassembled WGS sequence"/>
</dbReference>
<evidence type="ECO:0000313" key="2">
    <source>
        <dbReference type="Proteomes" id="UP001165960"/>
    </source>
</evidence>
<keyword evidence="2" id="KW-1185">Reference proteome</keyword>
<accession>A0ACC2SU42</accession>
<organism evidence="1 2">
    <name type="scientific">Entomophthora muscae</name>
    <dbReference type="NCBI Taxonomy" id="34485"/>
    <lineage>
        <taxon>Eukaryota</taxon>
        <taxon>Fungi</taxon>
        <taxon>Fungi incertae sedis</taxon>
        <taxon>Zoopagomycota</taxon>
        <taxon>Entomophthoromycotina</taxon>
        <taxon>Entomophthoromycetes</taxon>
        <taxon>Entomophthorales</taxon>
        <taxon>Entomophthoraceae</taxon>
        <taxon>Entomophthora</taxon>
    </lineage>
</organism>
<evidence type="ECO:0000313" key="1">
    <source>
        <dbReference type="EMBL" id="KAJ9065805.1"/>
    </source>
</evidence>